<reference evidence="3" key="1">
    <citation type="journal article" date="2006" name="Science">
        <title>Phytophthora genome sequences uncover evolutionary origins and mechanisms of pathogenesis.</title>
        <authorList>
            <person name="Tyler B.M."/>
            <person name="Tripathy S."/>
            <person name="Zhang X."/>
            <person name="Dehal P."/>
            <person name="Jiang R.H."/>
            <person name="Aerts A."/>
            <person name="Arredondo F.D."/>
            <person name="Baxter L."/>
            <person name="Bensasson D."/>
            <person name="Beynon J.L."/>
            <person name="Chapman J."/>
            <person name="Damasceno C.M."/>
            <person name="Dorrance A.E."/>
            <person name="Dou D."/>
            <person name="Dickerman A.W."/>
            <person name="Dubchak I.L."/>
            <person name="Garbelotto M."/>
            <person name="Gijzen M."/>
            <person name="Gordon S.G."/>
            <person name="Govers F."/>
            <person name="Grunwald N.J."/>
            <person name="Huang W."/>
            <person name="Ivors K.L."/>
            <person name="Jones R.W."/>
            <person name="Kamoun S."/>
            <person name="Krampis K."/>
            <person name="Lamour K.H."/>
            <person name="Lee M.K."/>
            <person name="McDonald W.H."/>
            <person name="Medina M."/>
            <person name="Meijer H.J."/>
            <person name="Nordberg E.K."/>
            <person name="Maclean D.J."/>
            <person name="Ospina-Giraldo M.D."/>
            <person name="Morris P.F."/>
            <person name="Phuntumart V."/>
            <person name="Putnam N.H."/>
            <person name="Rash S."/>
            <person name="Rose J.K."/>
            <person name="Sakihama Y."/>
            <person name="Salamov A.A."/>
            <person name="Savidor A."/>
            <person name="Scheuring C.F."/>
            <person name="Smith B.M."/>
            <person name="Sobral B.W."/>
            <person name="Terry A."/>
            <person name="Torto-Alalibo T.A."/>
            <person name="Win J."/>
            <person name="Xu Z."/>
            <person name="Zhang H."/>
            <person name="Grigoriev I.V."/>
            <person name="Rokhsar D.S."/>
            <person name="Boore J.L."/>
        </authorList>
    </citation>
    <scope>NUCLEOTIDE SEQUENCE [LARGE SCALE GENOMIC DNA]</scope>
    <source>
        <strain evidence="3">Pr102</strain>
    </source>
</reference>
<dbReference type="OMA" id="CQTIANY"/>
<evidence type="ECO:0000313" key="3">
    <source>
        <dbReference type="Proteomes" id="UP000005238"/>
    </source>
</evidence>
<dbReference type="SUPFAM" id="SSF54236">
    <property type="entry name" value="Ubiquitin-like"/>
    <property type="match status" value="2"/>
</dbReference>
<name>H3G5H7_PHYRM</name>
<dbReference type="GO" id="GO:0031386">
    <property type="term" value="F:protein tag activity"/>
    <property type="evidence" value="ECO:0000318"/>
    <property type="project" value="GO_Central"/>
</dbReference>
<dbReference type="GO" id="GO:0016567">
    <property type="term" value="P:protein ubiquitination"/>
    <property type="evidence" value="ECO:0000318"/>
    <property type="project" value="GO_Central"/>
</dbReference>
<dbReference type="AlphaFoldDB" id="H3G5H7"/>
<dbReference type="PROSITE" id="PS50053">
    <property type="entry name" value="UBIQUITIN_2"/>
    <property type="match status" value="2"/>
</dbReference>
<dbReference type="GO" id="GO:0005737">
    <property type="term" value="C:cytoplasm"/>
    <property type="evidence" value="ECO:0000318"/>
    <property type="project" value="GO_Central"/>
</dbReference>
<proteinExistence type="predicted"/>
<accession>H3G5H7</accession>
<dbReference type="GO" id="GO:0019941">
    <property type="term" value="P:modification-dependent protein catabolic process"/>
    <property type="evidence" value="ECO:0000318"/>
    <property type="project" value="GO_Central"/>
</dbReference>
<reference evidence="2" key="2">
    <citation type="submission" date="2015-06" db="UniProtKB">
        <authorList>
            <consortium name="EnsemblProtists"/>
        </authorList>
    </citation>
    <scope>IDENTIFICATION</scope>
    <source>
        <strain evidence="2">Pr102</strain>
    </source>
</reference>
<sequence length="107" mass="11960">QLQDEHTLLNYNISTQSIVHLELQLRGGGTYMTVFVDFFYGRTAAVQCTSTDTVAYIKARIEDKEGIPPEDQRLVFAGKRLQDDCTLSFYNIGNADTLHSMGRILGG</sequence>
<dbReference type="InterPro" id="IPR029071">
    <property type="entry name" value="Ubiquitin-like_domsf"/>
</dbReference>
<dbReference type="EMBL" id="DS566137">
    <property type="status" value="NOT_ANNOTATED_CDS"/>
    <property type="molecule type" value="Genomic_DNA"/>
</dbReference>
<dbReference type="PROSITE" id="PS00299">
    <property type="entry name" value="UBIQUITIN_1"/>
    <property type="match status" value="1"/>
</dbReference>
<evidence type="ECO:0000259" key="1">
    <source>
        <dbReference type="PROSITE" id="PS50053"/>
    </source>
</evidence>
<dbReference type="Proteomes" id="UP000005238">
    <property type="component" value="Unassembled WGS sequence"/>
</dbReference>
<dbReference type="FunFam" id="3.10.20.90:FF:000647">
    <property type="entry name" value="Ubiquitin, putative"/>
    <property type="match status" value="1"/>
</dbReference>
<protein>
    <recommendedName>
        <fullName evidence="1">Ubiquitin-like domain-containing protein</fullName>
    </recommendedName>
</protein>
<dbReference type="VEuPathDB" id="FungiDB:KRP23_7621"/>
<dbReference type="Gene3D" id="3.10.20.90">
    <property type="entry name" value="Phosphatidylinositol 3-kinase Catalytic Subunit, Chain A, domain 1"/>
    <property type="match status" value="2"/>
</dbReference>
<keyword evidence="3" id="KW-1185">Reference proteome</keyword>
<dbReference type="InterPro" id="IPR050158">
    <property type="entry name" value="Ubiquitin_ubiquitin-like"/>
</dbReference>
<dbReference type="InParanoid" id="H3G5H7"/>
<dbReference type="SMART" id="SM00213">
    <property type="entry name" value="UBQ"/>
    <property type="match status" value="1"/>
</dbReference>
<feature type="domain" description="Ubiquitin-like" evidence="1">
    <location>
        <begin position="32"/>
        <end position="107"/>
    </location>
</feature>
<dbReference type="PRINTS" id="PR00348">
    <property type="entry name" value="UBIQUITIN"/>
</dbReference>
<dbReference type="HOGENOM" id="CLU_010412_6_2_1"/>
<evidence type="ECO:0000313" key="2">
    <source>
        <dbReference type="EnsemblProtists" id="Phyra41772"/>
    </source>
</evidence>
<dbReference type="InterPro" id="IPR000626">
    <property type="entry name" value="Ubiquitin-like_dom"/>
</dbReference>
<dbReference type="InterPro" id="IPR019956">
    <property type="entry name" value="Ubiquitin_dom"/>
</dbReference>
<dbReference type="InterPro" id="IPR019954">
    <property type="entry name" value="Ubiquitin_CS"/>
</dbReference>
<dbReference type="eggNOG" id="KOG0001">
    <property type="taxonomic scope" value="Eukaryota"/>
</dbReference>
<dbReference type="STRING" id="164328.H3G5H7"/>
<dbReference type="VEuPathDB" id="FungiDB:KRP22_8368"/>
<dbReference type="Pfam" id="PF00240">
    <property type="entry name" value="ubiquitin"/>
    <property type="match status" value="1"/>
</dbReference>
<dbReference type="PANTHER" id="PTHR10666">
    <property type="entry name" value="UBIQUITIN"/>
    <property type="match status" value="1"/>
</dbReference>
<organism evidence="2 3">
    <name type="scientific">Phytophthora ramorum</name>
    <name type="common">Sudden oak death agent</name>
    <dbReference type="NCBI Taxonomy" id="164328"/>
    <lineage>
        <taxon>Eukaryota</taxon>
        <taxon>Sar</taxon>
        <taxon>Stramenopiles</taxon>
        <taxon>Oomycota</taxon>
        <taxon>Peronosporomycetes</taxon>
        <taxon>Peronosporales</taxon>
        <taxon>Peronosporaceae</taxon>
        <taxon>Phytophthora</taxon>
    </lineage>
</organism>
<dbReference type="GO" id="GO:0005634">
    <property type="term" value="C:nucleus"/>
    <property type="evidence" value="ECO:0000318"/>
    <property type="project" value="GO_Central"/>
</dbReference>
<dbReference type="GO" id="GO:0031625">
    <property type="term" value="F:ubiquitin protein ligase binding"/>
    <property type="evidence" value="ECO:0000318"/>
    <property type="project" value="GO_Central"/>
</dbReference>
<dbReference type="EnsemblProtists" id="Phyra41772">
    <property type="protein sequence ID" value="Phyra41772"/>
    <property type="gene ID" value="Phyra41772"/>
</dbReference>
<feature type="domain" description="Ubiquitin-like" evidence="1">
    <location>
        <begin position="1"/>
        <end position="28"/>
    </location>
</feature>